<dbReference type="Pfam" id="PF09972">
    <property type="entry name" value="DUF2207"/>
    <property type="match status" value="1"/>
</dbReference>
<feature type="region of interest" description="Disordered" evidence="1">
    <location>
        <begin position="553"/>
        <end position="576"/>
    </location>
</feature>
<keyword evidence="2" id="KW-1133">Transmembrane helix</keyword>
<feature type="chain" id="PRO_5009529358" description="DUF2207 domain-containing protein" evidence="3">
    <location>
        <begin position="25"/>
        <end position="576"/>
    </location>
</feature>
<feature type="transmembrane region" description="Helical" evidence="2">
    <location>
        <begin position="412"/>
        <end position="437"/>
    </location>
</feature>
<evidence type="ECO:0000259" key="4">
    <source>
        <dbReference type="Pfam" id="PF09972"/>
    </source>
</evidence>
<dbReference type="Pfam" id="PF20990">
    <property type="entry name" value="DUF2207_C"/>
    <property type="match status" value="1"/>
</dbReference>
<name>A0A1F7ILL5_9BACT</name>
<dbReference type="AlphaFoldDB" id="A0A1F7ILL5"/>
<dbReference type="InterPro" id="IPR048389">
    <property type="entry name" value="YciQ-like_C"/>
</dbReference>
<feature type="domain" description="Predicted membrane protein YciQ-like C-terminal" evidence="5">
    <location>
        <begin position="414"/>
        <end position="505"/>
    </location>
</feature>
<evidence type="ECO:0000256" key="2">
    <source>
        <dbReference type="SAM" id="Phobius"/>
    </source>
</evidence>
<feature type="compositionally biased region" description="Gly residues" evidence="1">
    <location>
        <begin position="558"/>
        <end position="576"/>
    </location>
</feature>
<proteinExistence type="predicted"/>
<reference evidence="6 7" key="1">
    <citation type="journal article" date="2016" name="Nat. Commun.">
        <title>Thousands of microbial genomes shed light on interconnected biogeochemical processes in an aquifer system.</title>
        <authorList>
            <person name="Anantharaman K."/>
            <person name="Brown C.T."/>
            <person name="Hug L.A."/>
            <person name="Sharon I."/>
            <person name="Castelle C.J."/>
            <person name="Probst A.J."/>
            <person name="Thomas B.C."/>
            <person name="Singh A."/>
            <person name="Wilkins M.J."/>
            <person name="Karaoz U."/>
            <person name="Brodie E.L."/>
            <person name="Williams K.H."/>
            <person name="Hubbard S.S."/>
            <person name="Banfield J.F."/>
        </authorList>
    </citation>
    <scope>NUCLEOTIDE SEQUENCE [LARGE SCALE GENOMIC DNA]</scope>
</reference>
<feature type="signal peptide" evidence="3">
    <location>
        <begin position="1"/>
        <end position="24"/>
    </location>
</feature>
<evidence type="ECO:0000259" key="5">
    <source>
        <dbReference type="Pfam" id="PF20990"/>
    </source>
</evidence>
<evidence type="ECO:0000313" key="6">
    <source>
        <dbReference type="EMBL" id="OGK44277.1"/>
    </source>
</evidence>
<dbReference type="EMBL" id="MGAK01000020">
    <property type="protein sequence ID" value="OGK44277.1"/>
    <property type="molecule type" value="Genomic_DNA"/>
</dbReference>
<comment type="caution">
    <text evidence="6">The sequence shown here is derived from an EMBL/GenBank/DDBJ whole genome shotgun (WGS) entry which is preliminary data.</text>
</comment>
<dbReference type="InterPro" id="IPR018702">
    <property type="entry name" value="DUF2207"/>
</dbReference>
<keyword evidence="2" id="KW-0812">Transmembrane</keyword>
<dbReference type="STRING" id="1802060.A2957_03075"/>
<protein>
    <recommendedName>
        <fullName evidence="8">DUF2207 domain-containing protein</fullName>
    </recommendedName>
</protein>
<evidence type="ECO:0000313" key="7">
    <source>
        <dbReference type="Proteomes" id="UP000179072"/>
    </source>
</evidence>
<gene>
    <name evidence="6" type="ORF">A2957_03075</name>
</gene>
<evidence type="ECO:0008006" key="8">
    <source>
        <dbReference type="Google" id="ProtNLM"/>
    </source>
</evidence>
<keyword evidence="3" id="KW-0732">Signal</keyword>
<evidence type="ECO:0000256" key="3">
    <source>
        <dbReference type="SAM" id="SignalP"/>
    </source>
</evidence>
<organism evidence="6 7">
    <name type="scientific">Candidatus Roizmanbacteria bacterium RIFCSPLOWO2_01_FULL_38_11</name>
    <dbReference type="NCBI Taxonomy" id="1802060"/>
    <lineage>
        <taxon>Bacteria</taxon>
        <taxon>Candidatus Roizmaniibacteriota</taxon>
    </lineage>
</organism>
<accession>A0A1F7ILL5</accession>
<dbReference type="Proteomes" id="UP000179072">
    <property type="component" value="Unassembled WGS sequence"/>
</dbReference>
<feature type="transmembrane region" description="Helical" evidence="2">
    <location>
        <begin position="245"/>
        <end position="264"/>
    </location>
</feature>
<dbReference type="PROSITE" id="PS51257">
    <property type="entry name" value="PROKAR_LIPOPROTEIN"/>
    <property type="match status" value="1"/>
</dbReference>
<evidence type="ECO:0000256" key="1">
    <source>
        <dbReference type="SAM" id="MobiDB-lite"/>
    </source>
</evidence>
<keyword evidence="2" id="KW-0472">Membrane</keyword>
<sequence length="576" mass="65302">MKKLVVIFLTLIIAACLSFNSIKAQEIQEESIQKYTSVIQVNNDGTIEILDEIHYDFASEQRHGIFWDFKAVYEGKNSKGETIKWKMDLEVRNVEDENGNEYEYKKISNGDMVQLKIGDPNKLISGLHVYRISYKIKGGMFYFSDHDELYWNAIGGNWEVPIKKAYVTVYSPVVVDSAQDNVRCFTGAYGSTDQACTITQDQKQVRFETSNVLNPYEGMSVVIKYPKGVVTELLPKEVVPFFETIIGKIVMAIIAAGAFFWYIIYPIKVLYKWFVSGRDPYVGSELTAFYDAPKTDSGRFLTPAETGTLVDEYVHLQDITGTIVDLARRGYLEIIEEKKNVFILKKTVKKDSRDKLVPLELFLYEKLFTKSEQIKLSDIEFPLFLEELNKKIYTSLVDERFFPKDPNSIRNFYTAIFIFALMTINFPLAIIAITFGIHMPRKTKRGAKEAMKARGLKNFLKSQEMHFDFNAKKSVKEQISPQFLFEKLLPFAIAFGVEKEWVNKFKDYVLKVPDWYQSSYKGSLISQSMIAGMHSSFRSMNSVMSNTVSSTGRSSGFSSGGGFSGGGGGGGGGGSW</sequence>
<feature type="domain" description="DUF2207" evidence="4">
    <location>
        <begin position="31"/>
        <end position="223"/>
    </location>
</feature>